<dbReference type="InterPro" id="IPR025017">
    <property type="entry name" value="DUF3954"/>
</dbReference>
<name>A0ABW5XX42_9BACL</name>
<accession>A0ABW5XX42</accession>
<comment type="caution">
    <text evidence="2">The sequence shown here is derived from an EMBL/GenBank/DDBJ whole genome shotgun (WGS) entry which is preliminary data.</text>
</comment>
<dbReference type="Pfam" id="PF13128">
    <property type="entry name" value="DUF3954"/>
    <property type="match status" value="1"/>
</dbReference>
<protein>
    <submittedName>
        <fullName evidence="2">DUF3954 domain-containing protein</fullName>
    </submittedName>
</protein>
<gene>
    <name evidence="1" type="ORF">ACFSY7_03130</name>
    <name evidence="2" type="ORF">ACFSY7_03485</name>
</gene>
<dbReference type="EMBL" id="JBHUOR010000018">
    <property type="protein sequence ID" value="MFD2867496.1"/>
    <property type="molecule type" value="Genomic_DNA"/>
</dbReference>
<evidence type="ECO:0000313" key="3">
    <source>
        <dbReference type="Proteomes" id="UP001597568"/>
    </source>
</evidence>
<dbReference type="EMBL" id="JBHUOR010000019">
    <property type="protein sequence ID" value="MFD2867567.1"/>
    <property type="molecule type" value="Genomic_DNA"/>
</dbReference>
<reference evidence="3" key="2">
    <citation type="journal article" date="2019" name="Int. J. Syst. Evol. Microbiol.">
        <title>The Global Catalogue of Microorganisms (GCM) 10K type strain sequencing project: providing services to taxonomists for standard genome sequencing and annotation.</title>
        <authorList>
            <consortium name="The Broad Institute Genomics Platform"/>
            <consortium name="The Broad Institute Genome Sequencing Center for Infectious Disease"/>
            <person name="Wu L."/>
            <person name="Ma J."/>
        </authorList>
    </citation>
    <scope>NUCLEOTIDE SEQUENCE [LARGE SCALE GENOMIC DNA]</scope>
    <source>
        <strain evidence="3">KCTC 33522</strain>
    </source>
</reference>
<dbReference type="RefSeq" id="WP_186439534.1">
    <property type="nucleotide sequence ID" value="NZ_JBHUOR010000018.1"/>
</dbReference>
<evidence type="ECO:0000313" key="2">
    <source>
        <dbReference type="EMBL" id="MFD2867567.1"/>
    </source>
</evidence>
<evidence type="ECO:0000313" key="1">
    <source>
        <dbReference type="EMBL" id="MFD2867496.1"/>
    </source>
</evidence>
<organism evidence="2 3">
    <name type="scientific">Kurthia populi</name>
    <dbReference type="NCBI Taxonomy" id="1562132"/>
    <lineage>
        <taxon>Bacteria</taxon>
        <taxon>Bacillati</taxon>
        <taxon>Bacillota</taxon>
        <taxon>Bacilli</taxon>
        <taxon>Bacillales</taxon>
        <taxon>Caryophanaceae</taxon>
        <taxon>Kurthia</taxon>
    </lineage>
</organism>
<keyword evidence="3" id="KW-1185">Reference proteome</keyword>
<dbReference type="Proteomes" id="UP001597568">
    <property type="component" value="Unassembled WGS sequence"/>
</dbReference>
<reference evidence="2" key="1">
    <citation type="journal article" date="2014" name="Int. J. Syst. Evol. Microbiol.">
        <title>Complete genome of a new Firmicutes species belonging to the dominant human colonic microbiota ('Ruminococcus bicirculans') reveals two chromosomes and a selective capacity to utilize plant glucans.</title>
        <authorList>
            <consortium name="NISC Comparative Sequencing Program"/>
            <person name="Wegmann U."/>
            <person name="Louis P."/>
            <person name="Goesmann A."/>
            <person name="Henrissat B."/>
            <person name="Duncan S.H."/>
            <person name="Flint H.J."/>
        </authorList>
    </citation>
    <scope>NUCLEOTIDE SEQUENCE</scope>
    <source>
        <strain evidence="2">KCTC 33522</strain>
    </source>
</reference>
<sequence>MNNEQHTITETVEENAVYAVIDGRLTRLDSPSTGFGKQEIVWQNSKIVQNNVYFTQKL</sequence>
<reference evidence="2" key="3">
    <citation type="submission" date="2024-09" db="EMBL/GenBank/DDBJ databases">
        <authorList>
            <person name="Sun Q."/>
            <person name="Mori K."/>
        </authorList>
    </citation>
    <scope>NUCLEOTIDE SEQUENCE</scope>
    <source>
        <strain evidence="2">KCTC 33522</strain>
    </source>
</reference>
<proteinExistence type="predicted"/>